<organism evidence="3">
    <name type="scientific">Oceaniferula spumae</name>
    <dbReference type="NCBI Taxonomy" id="2979115"/>
    <lineage>
        <taxon>Bacteria</taxon>
        <taxon>Pseudomonadati</taxon>
        <taxon>Verrucomicrobiota</taxon>
        <taxon>Verrucomicrobiia</taxon>
        <taxon>Verrucomicrobiales</taxon>
        <taxon>Verrucomicrobiaceae</taxon>
        <taxon>Oceaniferula</taxon>
    </lineage>
</organism>
<name>A0AAT9FHW2_9BACT</name>
<sequence length="104" mass="10915">MKIHTLLIAAVACLAVVAPADRAMAQAATKDKKAKASFADMSVKEVQEALKDGKITVIDVNGKKSYDAGHVPTAIHFASVSKDLAKHLPEDKGALILAYCSGPK</sequence>
<gene>
    <name evidence="3" type="ORF">NT6N_05890</name>
</gene>
<protein>
    <recommendedName>
        <fullName evidence="2">Rhodanese domain-containing protein</fullName>
    </recommendedName>
</protein>
<feature type="chain" id="PRO_5043770316" description="Rhodanese domain-containing protein" evidence="1">
    <location>
        <begin position="21"/>
        <end position="104"/>
    </location>
</feature>
<accession>A0AAT9FHW2</accession>
<dbReference type="KEGG" id="osu:NT6N_05890"/>
<dbReference type="InterPro" id="IPR036873">
    <property type="entry name" value="Rhodanese-like_dom_sf"/>
</dbReference>
<evidence type="ECO:0000313" key="3">
    <source>
        <dbReference type="EMBL" id="BDS05549.1"/>
    </source>
</evidence>
<dbReference type="Gene3D" id="3.40.250.10">
    <property type="entry name" value="Rhodanese-like domain"/>
    <property type="match status" value="1"/>
</dbReference>
<dbReference type="AlphaFoldDB" id="A0AAT9FHW2"/>
<evidence type="ECO:0000256" key="1">
    <source>
        <dbReference type="SAM" id="SignalP"/>
    </source>
</evidence>
<dbReference type="EMBL" id="AP026866">
    <property type="protein sequence ID" value="BDS05549.1"/>
    <property type="molecule type" value="Genomic_DNA"/>
</dbReference>
<reference evidence="3" key="1">
    <citation type="submission" date="2024-07" db="EMBL/GenBank/DDBJ databases">
        <title>Complete genome sequence of Verrucomicrobiaceae bacterium NT6N.</title>
        <authorList>
            <person name="Huang C."/>
            <person name="Takami H."/>
            <person name="Hamasaki K."/>
        </authorList>
    </citation>
    <scope>NUCLEOTIDE SEQUENCE</scope>
    <source>
        <strain evidence="3">NT6N</strain>
    </source>
</reference>
<evidence type="ECO:0000259" key="2">
    <source>
        <dbReference type="PROSITE" id="PS50206"/>
    </source>
</evidence>
<dbReference type="PROSITE" id="PS50206">
    <property type="entry name" value="RHODANESE_3"/>
    <property type="match status" value="1"/>
</dbReference>
<proteinExistence type="predicted"/>
<dbReference type="Pfam" id="PF00581">
    <property type="entry name" value="Rhodanese"/>
    <property type="match status" value="1"/>
</dbReference>
<dbReference type="SUPFAM" id="SSF52821">
    <property type="entry name" value="Rhodanese/Cell cycle control phosphatase"/>
    <property type="match status" value="1"/>
</dbReference>
<feature type="signal peptide" evidence="1">
    <location>
        <begin position="1"/>
        <end position="20"/>
    </location>
</feature>
<keyword evidence="1" id="KW-0732">Signal</keyword>
<feature type="domain" description="Rhodanese" evidence="2">
    <location>
        <begin position="51"/>
        <end position="102"/>
    </location>
</feature>
<dbReference type="InterPro" id="IPR001763">
    <property type="entry name" value="Rhodanese-like_dom"/>
</dbReference>